<evidence type="ECO:0000313" key="5">
    <source>
        <dbReference type="EMBL" id="RRT49186.1"/>
    </source>
</evidence>
<protein>
    <recommendedName>
        <fullName evidence="7">PUM-HD domain-containing protein</fullName>
    </recommendedName>
</protein>
<dbReference type="GO" id="GO:0003729">
    <property type="term" value="F:mRNA binding"/>
    <property type="evidence" value="ECO:0007669"/>
    <property type="project" value="TreeGrafter"/>
</dbReference>
<evidence type="ECO:0008006" key="7">
    <source>
        <dbReference type="Google" id="ProtNLM"/>
    </source>
</evidence>
<gene>
    <name evidence="5" type="ORF">B296_00041289</name>
</gene>
<dbReference type="InterPro" id="IPR016024">
    <property type="entry name" value="ARM-type_fold"/>
</dbReference>
<dbReference type="InterPro" id="IPR001313">
    <property type="entry name" value="Pumilio_RNA-bd_rpt"/>
</dbReference>
<dbReference type="Gene3D" id="1.25.10.10">
    <property type="entry name" value="Leucine-rich Repeat Variant"/>
    <property type="match status" value="1"/>
</dbReference>
<evidence type="ECO:0000313" key="6">
    <source>
        <dbReference type="Proteomes" id="UP000287651"/>
    </source>
</evidence>
<dbReference type="SUPFAM" id="SSF48371">
    <property type="entry name" value="ARM repeat"/>
    <property type="match status" value="1"/>
</dbReference>
<keyword evidence="2" id="KW-0810">Translation regulation</keyword>
<dbReference type="PANTHER" id="PTHR12537:SF13">
    <property type="entry name" value="PUMILIO HOMOLOGY DOMAIN FAMILY MEMBER 4"/>
    <property type="match status" value="1"/>
</dbReference>
<proteinExistence type="predicted"/>
<evidence type="ECO:0000256" key="3">
    <source>
        <dbReference type="PROSITE-ProRule" id="PRU00317"/>
    </source>
</evidence>
<evidence type="ECO:0000256" key="4">
    <source>
        <dbReference type="SAM" id="MobiDB-lite"/>
    </source>
</evidence>
<feature type="compositionally biased region" description="Basic residues" evidence="4">
    <location>
        <begin position="41"/>
        <end position="50"/>
    </location>
</feature>
<organism evidence="5 6">
    <name type="scientific">Ensete ventricosum</name>
    <name type="common">Abyssinian banana</name>
    <name type="synonym">Musa ensete</name>
    <dbReference type="NCBI Taxonomy" id="4639"/>
    <lineage>
        <taxon>Eukaryota</taxon>
        <taxon>Viridiplantae</taxon>
        <taxon>Streptophyta</taxon>
        <taxon>Embryophyta</taxon>
        <taxon>Tracheophyta</taxon>
        <taxon>Spermatophyta</taxon>
        <taxon>Magnoliopsida</taxon>
        <taxon>Liliopsida</taxon>
        <taxon>Zingiberales</taxon>
        <taxon>Musaceae</taxon>
        <taxon>Ensete</taxon>
    </lineage>
</organism>
<dbReference type="Proteomes" id="UP000287651">
    <property type="component" value="Unassembled WGS sequence"/>
</dbReference>
<feature type="repeat" description="Pumilio" evidence="3">
    <location>
        <begin position="265"/>
        <end position="301"/>
    </location>
</feature>
<dbReference type="InterPro" id="IPR011989">
    <property type="entry name" value="ARM-like"/>
</dbReference>
<dbReference type="SMART" id="SM00025">
    <property type="entry name" value="Pumilio"/>
    <property type="match status" value="1"/>
</dbReference>
<dbReference type="GO" id="GO:0005737">
    <property type="term" value="C:cytoplasm"/>
    <property type="evidence" value="ECO:0007669"/>
    <property type="project" value="TreeGrafter"/>
</dbReference>
<accession>A0A426YBX5</accession>
<comment type="caution">
    <text evidence="5">The sequence shown here is derived from an EMBL/GenBank/DDBJ whole genome shotgun (WGS) entry which is preliminary data.</text>
</comment>
<dbReference type="EMBL" id="AMZH03013489">
    <property type="protein sequence ID" value="RRT49186.1"/>
    <property type="molecule type" value="Genomic_DNA"/>
</dbReference>
<feature type="region of interest" description="Disordered" evidence="4">
    <location>
        <begin position="1"/>
        <end position="84"/>
    </location>
</feature>
<evidence type="ECO:0000256" key="2">
    <source>
        <dbReference type="ARBA" id="ARBA00022845"/>
    </source>
</evidence>
<dbReference type="GO" id="GO:0006417">
    <property type="term" value="P:regulation of translation"/>
    <property type="evidence" value="ECO:0007669"/>
    <property type="project" value="UniProtKB-KW"/>
</dbReference>
<dbReference type="AlphaFoldDB" id="A0A426YBX5"/>
<name>A0A426YBX5_ENSVE</name>
<dbReference type="PROSITE" id="PS50302">
    <property type="entry name" value="PUM"/>
    <property type="match status" value="1"/>
</dbReference>
<keyword evidence="1" id="KW-0677">Repeat</keyword>
<dbReference type="PANTHER" id="PTHR12537">
    <property type="entry name" value="RNA BINDING PROTEIN PUMILIO-RELATED"/>
    <property type="match status" value="1"/>
</dbReference>
<sequence length="352" mass="39360">MESPEGSPISLPDQQSLFPWDTTTEEREKTTNLAAPEPRRGRSPPRRPSLHSHGAAAAGRRFDGPDVSSSPAIPEDSPSTPYERLPEESHLVVRIAALHVGGHGGDSPARTLQSGHGYAGVSRWFGGLDTPLFLAPDAVQRTTALEAEPDWSRSLRNYEDDALSRLRLAPSPAPRSLEPSWSIPTRCVYASRYVGQNRLQRTGVGAGHVCSLELHRLSILSSSYIRLMTSGKCIYCMAKDKRECQKLLQLADADDRQLVDLLYRGIIDHVDELMVHPYGNDLMLKLLEVCNNEQTCRITFKLTADPIRFVRISLNPHGYCSYHDLHFGFIVSLIMPFISQKLWFSGQRQYKV</sequence>
<evidence type="ECO:0000256" key="1">
    <source>
        <dbReference type="ARBA" id="ARBA00022737"/>
    </source>
</evidence>
<reference evidence="5 6" key="1">
    <citation type="journal article" date="2014" name="Agronomy (Basel)">
        <title>A Draft Genome Sequence for Ensete ventricosum, the Drought-Tolerant Tree Against Hunger.</title>
        <authorList>
            <person name="Harrison J."/>
            <person name="Moore K.A."/>
            <person name="Paszkiewicz K."/>
            <person name="Jones T."/>
            <person name="Grant M."/>
            <person name="Ambacheew D."/>
            <person name="Muzemil S."/>
            <person name="Studholme D.J."/>
        </authorList>
    </citation>
    <scope>NUCLEOTIDE SEQUENCE [LARGE SCALE GENOMIC DNA]</scope>
</reference>